<organism evidence="10 11">
    <name type="scientific">Saccharothrix australiensis</name>
    <dbReference type="NCBI Taxonomy" id="2072"/>
    <lineage>
        <taxon>Bacteria</taxon>
        <taxon>Bacillati</taxon>
        <taxon>Actinomycetota</taxon>
        <taxon>Actinomycetes</taxon>
        <taxon>Pseudonocardiales</taxon>
        <taxon>Pseudonocardiaceae</taxon>
        <taxon>Saccharothrix</taxon>
    </lineage>
</organism>
<dbReference type="GO" id="GO:0016020">
    <property type="term" value="C:membrane"/>
    <property type="evidence" value="ECO:0007669"/>
    <property type="project" value="UniProtKB-SubCell"/>
</dbReference>
<evidence type="ECO:0000256" key="3">
    <source>
        <dbReference type="ARBA" id="ARBA00022692"/>
    </source>
</evidence>
<evidence type="ECO:0000256" key="8">
    <source>
        <dbReference type="SAM" id="Phobius"/>
    </source>
</evidence>
<feature type="domain" description="Lycopene cyclase" evidence="9">
    <location>
        <begin position="29"/>
        <end position="95"/>
    </location>
</feature>
<keyword evidence="7" id="KW-0413">Isomerase</keyword>
<dbReference type="Pfam" id="PF18916">
    <property type="entry name" value="Lycopene_cyc"/>
    <property type="match status" value="1"/>
</dbReference>
<evidence type="ECO:0000256" key="4">
    <source>
        <dbReference type="ARBA" id="ARBA00022746"/>
    </source>
</evidence>
<dbReference type="GO" id="GO:0016872">
    <property type="term" value="F:intramolecular lyase activity"/>
    <property type="evidence" value="ECO:0007669"/>
    <property type="project" value="InterPro"/>
</dbReference>
<evidence type="ECO:0000256" key="1">
    <source>
        <dbReference type="ARBA" id="ARBA00004141"/>
    </source>
</evidence>
<feature type="transmembrane region" description="Helical" evidence="8">
    <location>
        <begin position="32"/>
        <end position="51"/>
    </location>
</feature>
<dbReference type="EMBL" id="RBXO01000001">
    <property type="protein sequence ID" value="RKT55287.1"/>
    <property type="molecule type" value="Genomic_DNA"/>
</dbReference>
<protein>
    <submittedName>
        <fullName evidence="10">Lycopene cyclase domain-containing protein</fullName>
    </submittedName>
</protein>
<name>A0A495W2M7_9PSEU</name>
<dbReference type="GO" id="GO:0045436">
    <property type="term" value="F:lycopene beta cyclase activity"/>
    <property type="evidence" value="ECO:0007669"/>
    <property type="project" value="UniProtKB-ARBA"/>
</dbReference>
<accession>A0A495W2M7</accession>
<dbReference type="RefSeq" id="WP_121007011.1">
    <property type="nucleotide sequence ID" value="NZ_RBXO01000001.1"/>
</dbReference>
<comment type="caution">
    <text evidence="10">The sequence shown here is derived from an EMBL/GenBank/DDBJ whole genome shotgun (WGS) entry which is preliminary data.</text>
</comment>
<comment type="subcellular location">
    <subcellularLocation>
        <location evidence="1">Membrane</location>
        <topology evidence="1">Multi-pass membrane protein</topology>
    </subcellularLocation>
</comment>
<evidence type="ECO:0000256" key="2">
    <source>
        <dbReference type="ARBA" id="ARBA00004829"/>
    </source>
</evidence>
<dbReference type="InterPro" id="IPR017825">
    <property type="entry name" value="Lycopene_cyclase_dom"/>
</dbReference>
<evidence type="ECO:0000256" key="5">
    <source>
        <dbReference type="ARBA" id="ARBA00022989"/>
    </source>
</evidence>
<dbReference type="GO" id="GO:0016117">
    <property type="term" value="P:carotenoid biosynthetic process"/>
    <property type="evidence" value="ECO:0007669"/>
    <property type="project" value="UniProtKB-KW"/>
</dbReference>
<reference evidence="10 11" key="1">
    <citation type="submission" date="2018-10" db="EMBL/GenBank/DDBJ databases">
        <title>Sequencing the genomes of 1000 actinobacteria strains.</title>
        <authorList>
            <person name="Klenk H.-P."/>
        </authorList>
    </citation>
    <scope>NUCLEOTIDE SEQUENCE [LARGE SCALE GENOMIC DNA]</scope>
    <source>
        <strain evidence="10 11">DSM 43800</strain>
    </source>
</reference>
<dbReference type="Proteomes" id="UP000282084">
    <property type="component" value="Unassembled WGS sequence"/>
</dbReference>
<evidence type="ECO:0000313" key="11">
    <source>
        <dbReference type="Proteomes" id="UP000282084"/>
    </source>
</evidence>
<dbReference type="NCBIfam" id="TIGR03462">
    <property type="entry name" value="CarR_dom_SF"/>
    <property type="match status" value="1"/>
</dbReference>
<keyword evidence="6 8" id="KW-0472">Membrane</keyword>
<evidence type="ECO:0000259" key="9">
    <source>
        <dbReference type="Pfam" id="PF18916"/>
    </source>
</evidence>
<keyword evidence="5 8" id="KW-1133">Transmembrane helix</keyword>
<feature type="transmembrane region" description="Helical" evidence="8">
    <location>
        <begin position="80"/>
        <end position="101"/>
    </location>
</feature>
<evidence type="ECO:0000313" key="10">
    <source>
        <dbReference type="EMBL" id="RKT55287.1"/>
    </source>
</evidence>
<sequence length="116" mass="12577">MDRWQYLAVLVACLLVTAPLEPVGVGVYRRLPALARAIAPVLVLFGLWDLLAFLRGHWSFSEAFTTGVVVLGALPLEEVLFFVVVPLCAVLTYEAVIGLAARAGRARDRVGRLSGE</sequence>
<keyword evidence="3 8" id="KW-0812">Transmembrane</keyword>
<comment type="pathway">
    <text evidence="2">Carotenoid biosynthesis.</text>
</comment>
<evidence type="ECO:0000256" key="7">
    <source>
        <dbReference type="ARBA" id="ARBA00023235"/>
    </source>
</evidence>
<keyword evidence="11" id="KW-1185">Reference proteome</keyword>
<dbReference type="AlphaFoldDB" id="A0A495W2M7"/>
<proteinExistence type="predicted"/>
<gene>
    <name evidence="10" type="ORF">C8E97_3948</name>
</gene>
<evidence type="ECO:0000256" key="6">
    <source>
        <dbReference type="ARBA" id="ARBA00023136"/>
    </source>
</evidence>
<keyword evidence="4" id="KW-0125">Carotenoid biosynthesis</keyword>